<feature type="transmembrane region" description="Helical" evidence="12">
    <location>
        <begin position="88"/>
        <end position="107"/>
    </location>
</feature>
<feature type="transmembrane region" description="Helical" evidence="12">
    <location>
        <begin position="228"/>
        <end position="245"/>
    </location>
</feature>
<gene>
    <name evidence="12" type="primary">atpB</name>
    <name evidence="14" type="ORF">CWE09_10010</name>
</gene>
<dbReference type="GO" id="GO:0016787">
    <property type="term" value="F:hydrolase activity"/>
    <property type="evidence" value="ECO:0007669"/>
    <property type="project" value="UniProtKB-KW"/>
</dbReference>
<evidence type="ECO:0000256" key="10">
    <source>
        <dbReference type="ARBA" id="ARBA00023136"/>
    </source>
</evidence>
<evidence type="ECO:0000256" key="12">
    <source>
        <dbReference type="HAMAP-Rule" id="MF_01393"/>
    </source>
</evidence>
<comment type="caution">
    <text evidence="14">The sequence shown here is derived from an EMBL/GenBank/DDBJ whole genome shotgun (WGS) entry which is preliminary data.</text>
</comment>
<dbReference type="InterPro" id="IPR023011">
    <property type="entry name" value="ATP_synth_F0_asu_AS"/>
</dbReference>
<keyword evidence="11 12" id="KW-0066">ATP synthesis</keyword>
<dbReference type="AlphaFoldDB" id="A0A432WA74"/>
<evidence type="ECO:0000313" key="14">
    <source>
        <dbReference type="EMBL" id="RUO27002.1"/>
    </source>
</evidence>
<dbReference type="InterPro" id="IPR045082">
    <property type="entry name" value="ATP_syn_F0_a_bact/chloroplast"/>
</dbReference>
<dbReference type="PROSITE" id="PS00449">
    <property type="entry name" value="ATPASE_A"/>
    <property type="match status" value="1"/>
</dbReference>
<dbReference type="HAMAP" id="MF_01393">
    <property type="entry name" value="ATP_synth_a_bact"/>
    <property type="match status" value="1"/>
</dbReference>
<evidence type="ECO:0000256" key="3">
    <source>
        <dbReference type="ARBA" id="ARBA00022448"/>
    </source>
</evidence>
<keyword evidence="8 12" id="KW-1133">Transmembrane helix</keyword>
<keyword evidence="14" id="KW-0378">Hydrolase</keyword>
<evidence type="ECO:0000256" key="5">
    <source>
        <dbReference type="ARBA" id="ARBA00022547"/>
    </source>
</evidence>
<feature type="transmembrane region" description="Helical" evidence="12">
    <location>
        <begin position="200"/>
        <end position="216"/>
    </location>
</feature>
<protein>
    <recommendedName>
        <fullName evidence="12 13">ATP synthase subunit a</fullName>
    </recommendedName>
    <alternativeName>
        <fullName evidence="12">ATP synthase F0 sector subunit a</fullName>
    </alternativeName>
    <alternativeName>
        <fullName evidence="12">F-ATPase subunit 6</fullName>
    </alternativeName>
</protein>
<evidence type="ECO:0000256" key="9">
    <source>
        <dbReference type="ARBA" id="ARBA00023065"/>
    </source>
</evidence>
<sequence length="283" mass="31376">MAADGNMSVTGYITHHLSNAQVGSGFWTWNVDSIAWAVFLGCVFVFSFAYVGRKATTGVPGKFQCLVEMIVEFVSGSVRETFHAKSKLIAPLALTIFMWVFLMNLMKLVPVDWFPTLAGVLGVWLASGMLADGVSESNLGFFEKAMEHPWSYMKIAPTTDLNTTLALGLGVFALIIIYSIKHKGLLGFIKELSFTPFNHWALIPFNLVLELVTLVAKPISLSLRLFGNLYAGELIFILIALIGVFQLPLHFAWAVFHILVILLQAFIFMMLSIVYLSMASEDH</sequence>
<keyword evidence="5 12" id="KW-0138">CF(0)</keyword>
<dbReference type="PANTHER" id="PTHR42823:SF3">
    <property type="entry name" value="ATP SYNTHASE SUBUNIT A, CHLOROPLASTIC"/>
    <property type="match status" value="1"/>
</dbReference>
<dbReference type="PANTHER" id="PTHR42823">
    <property type="entry name" value="ATP SYNTHASE SUBUNIT A, CHLOROPLASTIC"/>
    <property type="match status" value="1"/>
</dbReference>
<dbReference type="GO" id="GO:0045259">
    <property type="term" value="C:proton-transporting ATP synthase complex"/>
    <property type="evidence" value="ECO:0007669"/>
    <property type="project" value="UniProtKB-KW"/>
</dbReference>
<dbReference type="NCBIfam" id="NF004477">
    <property type="entry name" value="PRK05815.1-1"/>
    <property type="match status" value="1"/>
</dbReference>
<keyword evidence="6 12" id="KW-0812">Transmembrane</keyword>
<keyword evidence="15" id="KW-1185">Reference proteome</keyword>
<dbReference type="NCBIfam" id="TIGR01131">
    <property type="entry name" value="ATP_synt_6_or_A"/>
    <property type="match status" value="1"/>
</dbReference>
<dbReference type="EMBL" id="PIPL01000001">
    <property type="protein sequence ID" value="RUO27002.1"/>
    <property type="molecule type" value="Genomic_DNA"/>
</dbReference>
<keyword evidence="10 12" id="KW-0472">Membrane</keyword>
<dbReference type="GO" id="GO:0005886">
    <property type="term" value="C:plasma membrane"/>
    <property type="evidence" value="ECO:0007669"/>
    <property type="project" value="UniProtKB-SubCell"/>
</dbReference>
<keyword evidence="3 12" id="KW-0813">Transport</keyword>
<evidence type="ECO:0000256" key="1">
    <source>
        <dbReference type="ARBA" id="ARBA00004141"/>
    </source>
</evidence>
<dbReference type="OrthoDB" id="9789241at2"/>
<dbReference type="Gene3D" id="1.20.120.220">
    <property type="entry name" value="ATP synthase, F0 complex, subunit A"/>
    <property type="match status" value="1"/>
</dbReference>
<feature type="transmembrane region" description="Helical" evidence="12">
    <location>
        <begin position="113"/>
        <end position="131"/>
    </location>
</feature>
<dbReference type="CDD" id="cd00310">
    <property type="entry name" value="ATP-synt_Fo_a_6"/>
    <property type="match status" value="1"/>
</dbReference>
<dbReference type="Pfam" id="PF00119">
    <property type="entry name" value="ATP-synt_A"/>
    <property type="match status" value="1"/>
</dbReference>
<accession>A0A432WA74</accession>
<dbReference type="GO" id="GO:0046933">
    <property type="term" value="F:proton-transporting ATP synthase activity, rotational mechanism"/>
    <property type="evidence" value="ECO:0007669"/>
    <property type="project" value="UniProtKB-UniRule"/>
</dbReference>
<feature type="transmembrane region" description="Helical" evidence="12">
    <location>
        <begin position="161"/>
        <end position="180"/>
    </location>
</feature>
<evidence type="ECO:0000256" key="7">
    <source>
        <dbReference type="ARBA" id="ARBA00022781"/>
    </source>
</evidence>
<keyword evidence="7 12" id="KW-0375">Hydrogen ion transport</keyword>
<evidence type="ECO:0000256" key="11">
    <source>
        <dbReference type="ARBA" id="ARBA00023310"/>
    </source>
</evidence>
<comment type="similarity">
    <text evidence="2 12 13">Belongs to the ATPase A chain family.</text>
</comment>
<dbReference type="RefSeq" id="WP_126803814.1">
    <property type="nucleotide sequence ID" value="NZ_PIPL01000001.1"/>
</dbReference>
<reference evidence="14 15" key="1">
    <citation type="journal article" date="2011" name="Front. Microbiol.">
        <title>Genomic signatures of strain selection and enhancement in Bacillus atrophaeus var. globigii, a historical biowarfare simulant.</title>
        <authorList>
            <person name="Gibbons H.S."/>
            <person name="Broomall S.M."/>
            <person name="McNew L.A."/>
            <person name="Daligault H."/>
            <person name="Chapman C."/>
            <person name="Bruce D."/>
            <person name="Karavis M."/>
            <person name="Krepps M."/>
            <person name="McGregor P.A."/>
            <person name="Hong C."/>
            <person name="Park K.H."/>
            <person name="Akmal A."/>
            <person name="Feldman A."/>
            <person name="Lin J.S."/>
            <person name="Chang W.E."/>
            <person name="Higgs B.W."/>
            <person name="Demirev P."/>
            <person name="Lindquist J."/>
            <person name="Liem A."/>
            <person name="Fochler E."/>
            <person name="Read T.D."/>
            <person name="Tapia R."/>
            <person name="Johnson S."/>
            <person name="Bishop-Lilly K.A."/>
            <person name="Detter C."/>
            <person name="Han C."/>
            <person name="Sozhamannan S."/>
            <person name="Rosenzweig C.N."/>
            <person name="Skowronski E.W."/>
        </authorList>
    </citation>
    <scope>NUCLEOTIDE SEQUENCE [LARGE SCALE GENOMIC DNA]</scope>
    <source>
        <strain evidence="14 15">MLST1</strain>
    </source>
</reference>
<comment type="function">
    <text evidence="12 13">Key component of the proton channel; it plays a direct role in the translocation of protons across the membrane.</text>
</comment>
<dbReference type="InterPro" id="IPR000568">
    <property type="entry name" value="ATP_synth_F0_asu"/>
</dbReference>
<evidence type="ECO:0000256" key="4">
    <source>
        <dbReference type="ARBA" id="ARBA00022475"/>
    </source>
</evidence>
<dbReference type="Proteomes" id="UP000288293">
    <property type="component" value="Unassembled WGS sequence"/>
</dbReference>
<dbReference type="FunFam" id="1.20.120.220:FF:000002">
    <property type="entry name" value="ATP synthase subunit a"/>
    <property type="match status" value="1"/>
</dbReference>
<evidence type="ECO:0000256" key="2">
    <source>
        <dbReference type="ARBA" id="ARBA00006810"/>
    </source>
</evidence>
<evidence type="ECO:0000256" key="6">
    <source>
        <dbReference type="ARBA" id="ARBA00022692"/>
    </source>
</evidence>
<comment type="subcellular location">
    <subcellularLocation>
        <location evidence="12 13">Cell membrane</location>
        <topology evidence="12 13">Multi-pass membrane protein</topology>
    </subcellularLocation>
    <subcellularLocation>
        <location evidence="1">Membrane</location>
        <topology evidence="1">Multi-pass membrane protein</topology>
    </subcellularLocation>
</comment>
<dbReference type="GO" id="GO:0042777">
    <property type="term" value="P:proton motive force-driven plasma membrane ATP synthesis"/>
    <property type="evidence" value="ECO:0007669"/>
    <property type="project" value="TreeGrafter"/>
</dbReference>
<evidence type="ECO:0000256" key="13">
    <source>
        <dbReference type="RuleBase" id="RU000483"/>
    </source>
</evidence>
<name>A0A432WA74_9GAMM</name>
<dbReference type="SUPFAM" id="SSF81336">
    <property type="entry name" value="F1F0 ATP synthase subunit A"/>
    <property type="match status" value="1"/>
</dbReference>
<evidence type="ECO:0000313" key="15">
    <source>
        <dbReference type="Proteomes" id="UP000288293"/>
    </source>
</evidence>
<keyword evidence="4 12" id="KW-1003">Cell membrane</keyword>
<organism evidence="14 15">
    <name type="scientific">Aliidiomarina minuta</name>
    <dbReference type="NCBI Taxonomy" id="880057"/>
    <lineage>
        <taxon>Bacteria</taxon>
        <taxon>Pseudomonadati</taxon>
        <taxon>Pseudomonadota</taxon>
        <taxon>Gammaproteobacteria</taxon>
        <taxon>Alteromonadales</taxon>
        <taxon>Idiomarinaceae</taxon>
        <taxon>Aliidiomarina</taxon>
    </lineage>
</organism>
<evidence type="ECO:0000256" key="8">
    <source>
        <dbReference type="ARBA" id="ARBA00022989"/>
    </source>
</evidence>
<feature type="transmembrane region" description="Helical" evidence="12">
    <location>
        <begin position="34"/>
        <end position="52"/>
    </location>
</feature>
<feature type="transmembrane region" description="Helical" evidence="12">
    <location>
        <begin position="251"/>
        <end position="276"/>
    </location>
</feature>
<proteinExistence type="inferred from homology"/>
<dbReference type="InterPro" id="IPR035908">
    <property type="entry name" value="F0_ATP_A_sf"/>
</dbReference>
<keyword evidence="9 12" id="KW-0406">Ion transport</keyword>